<dbReference type="RefSeq" id="XP_028969178.1">
    <property type="nucleotide sequence ID" value="XM_029113345.1"/>
</dbReference>
<evidence type="ECO:0000313" key="11">
    <source>
        <dbReference type="RefSeq" id="XP_028969178.1"/>
    </source>
</evidence>
<sequence length="247" mass="27998">MGVIWDRVWNSVKHTWLLYNVVVPVYMWFRETCDSAVCPKMRALQQILNEVRPPSTRLAGIEFLEKKHNIKAKADGRDRYVFGVDLDEVYPGVFVGDEGAARNVEYLKYLGITHVLNAAEGVGFGQVSTSAEFYRPHGLRYMGLMLEDVASTDMGSQFDPASDFIEGALLQNGKILVHCLMGMSRSATLSVGFLMLRRGMTVEQALTQVRQHRGVRPNNGFLSQLIELDNRIRSEQAVLHEQYEHMM</sequence>
<name>A0AAJ7SIA1_9ACAR</name>
<evidence type="ECO:0000259" key="9">
    <source>
        <dbReference type="PROSITE" id="PS50056"/>
    </source>
</evidence>
<evidence type="ECO:0000256" key="2">
    <source>
        <dbReference type="ARBA" id="ARBA00013081"/>
    </source>
</evidence>
<evidence type="ECO:0000256" key="6">
    <source>
        <dbReference type="ARBA" id="ARBA00048336"/>
    </source>
</evidence>
<evidence type="ECO:0000256" key="1">
    <source>
        <dbReference type="ARBA" id="ARBA00008601"/>
    </source>
</evidence>
<dbReference type="PANTHER" id="PTHR45682:SF5">
    <property type="entry name" value="DUAL SPECIFICITY PROTEIN PHOSPHATASE"/>
    <property type="match status" value="1"/>
</dbReference>
<dbReference type="CDD" id="cd14515">
    <property type="entry name" value="DUSP3-like"/>
    <property type="match status" value="1"/>
</dbReference>
<dbReference type="Proteomes" id="UP000694867">
    <property type="component" value="Unplaced"/>
</dbReference>
<dbReference type="PANTHER" id="PTHR45682">
    <property type="entry name" value="AGAP008228-PA"/>
    <property type="match status" value="1"/>
</dbReference>
<dbReference type="PROSITE" id="PS50056">
    <property type="entry name" value="TYR_PHOSPHATASE_2"/>
    <property type="match status" value="1"/>
</dbReference>
<keyword evidence="4" id="KW-0904">Protein phosphatase</keyword>
<gene>
    <name evidence="11" type="primary">LOC100899594</name>
</gene>
<comment type="similarity">
    <text evidence="1">Belongs to the protein-tyrosine phosphatase family. Non-receptor class dual specificity subfamily.</text>
</comment>
<proteinExistence type="inferred from homology"/>
<organism evidence="10 11">
    <name type="scientific">Galendromus occidentalis</name>
    <name type="common">western predatory mite</name>
    <dbReference type="NCBI Taxonomy" id="34638"/>
    <lineage>
        <taxon>Eukaryota</taxon>
        <taxon>Metazoa</taxon>
        <taxon>Ecdysozoa</taxon>
        <taxon>Arthropoda</taxon>
        <taxon>Chelicerata</taxon>
        <taxon>Arachnida</taxon>
        <taxon>Acari</taxon>
        <taxon>Parasitiformes</taxon>
        <taxon>Mesostigmata</taxon>
        <taxon>Gamasina</taxon>
        <taxon>Phytoseioidea</taxon>
        <taxon>Phytoseiidae</taxon>
        <taxon>Typhlodrominae</taxon>
        <taxon>Galendromus</taxon>
    </lineage>
</organism>
<dbReference type="Gene3D" id="3.90.190.10">
    <property type="entry name" value="Protein tyrosine phosphatase superfamily"/>
    <property type="match status" value="1"/>
</dbReference>
<comment type="catalytic activity">
    <reaction evidence="5">
        <text>O-phospho-L-seryl-[protein] + H2O = L-seryl-[protein] + phosphate</text>
        <dbReference type="Rhea" id="RHEA:20629"/>
        <dbReference type="Rhea" id="RHEA-COMP:9863"/>
        <dbReference type="Rhea" id="RHEA-COMP:11604"/>
        <dbReference type="ChEBI" id="CHEBI:15377"/>
        <dbReference type="ChEBI" id="CHEBI:29999"/>
        <dbReference type="ChEBI" id="CHEBI:43474"/>
        <dbReference type="ChEBI" id="CHEBI:83421"/>
        <dbReference type="EC" id="3.1.3.16"/>
    </reaction>
</comment>
<reference evidence="11" key="1">
    <citation type="submission" date="2025-08" db="UniProtKB">
        <authorList>
            <consortium name="RefSeq"/>
        </authorList>
    </citation>
    <scope>IDENTIFICATION</scope>
</reference>
<dbReference type="PROSITE" id="PS00383">
    <property type="entry name" value="TYR_PHOSPHATASE_1"/>
    <property type="match status" value="1"/>
</dbReference>
<dbReference type="GO" id="GO:0004722">
    <property type="term" value="F:protein serine/threonine phosphatase activity"/>
    <property type="evidence" value="ECO:0007669"/>
    <property type="project" value="UniProtKB-EC"/>
</dbReference>
<protein>
    <recommendedName>
        <fullName evidence="2">protein-serine/threonine phosphatase</fullName>
        <ecNumber evidence="2">3.1.3.16</ecNumber>
    </recommendedName>
</protein>
<evidence type="ECO:0000256" key="5">
    <source>
        <dbReference type="ARBA" id="ARBA00047761"/>
    </source>
</evidence>
<dbReference type="GO" id="GO:0005737">
    <property type="term" value="C:cytoplasm"/>
    <property type="evidence" value="ECO:0007669"/>
    <property type="project" value="TreeGrafter"/>
</dbReference>
<dbReference type="SUPFAM" id="SSF52799">
    <property type="entry name" value="(Phosphotyrosine protein) phosphatases II"/>
    <property type="match status" value="1"/>
</dbReference>
<dbReference type="EC" id="3.1.3.16" evidence="2"/>
<comment type="catalytic activity">
    <reaction evidence="6">
        <text>O-phospho-L-threonyl-[protein] + H2O = L-threonyl-[protein] + phosphate</text>
        <dbReference type="Rhea" id="RHEA:47004"/>
        <dbReference type="Rhea" id="RHEA-COMP:11060"/>
        <dbReference type="Rhea" id="RHEA-COMP:11605"/>
        <dbReference type="ChEBI" id="CHEBI:15377"/>
        <dbReference type="ChEBI" id="CHEBI:30013"/>
        <dbReference type="ChEBI" id="CHEBI:43474"/>
        <dbReference type="ChEBI" id="CHEBI:61977"/>
        <dbReference type="EC" id="3.1.3.16"/>
    </reaction>
</comment>
<dbReference type="InterPro" id="IPR029021">
    <property type="entry name" value="Prot-tyrosine_phosphatase-like"/>
</dbReference>
<accession>A0AAJ7SIA1</accession>
<evidence type="ECO:0000313" key="10">
    <source>
        <dbReference type="Proteomes" id="UP000694867"/>
    </source>
</evidence>
<keyword evidence="3" id="KW-0378">Hydrolase</keyword>
<dbReference type="SMART" id="SM00195">
    <property type="entry name" value="DSPc"/>
    <property type="match status" value="1"/>
</dbReference>
<feature type="domain" description="Tyrosine-protein phosphatase" evidence="8">
    <location>
        <begin position="85"/>
        <end position="234"/>
    </location>
</feature>
<dbReference type="PRINTS" id="PR01909">
    <property type="entry name" value="ADSPHPHTASEA"/>
</dbReference>
<evidence type="ECO:0000256" key="7">
    <source>
        <dbReference type="PIRSR" id="PIRSR620405-1"/>
    </source>
</evidence>
<dbReference type="KEGG" id="goe:100899594"/>
<evidence type="ECO:0000256" key="3">
    <source>
        <dbReference type="ARBA" id="ARBA00022801"/>
    </source>
</evidence>
<dbReference type="InterPro" id="IPR020405">
    <property type="entry name" value="Atypical_DUSP_subfamA"/>
</dbReference>
<feature type="domain" description="Tyrosine specific protein phosphatases" evidence="9">
    <location>
        <begin position="162"/>
        <end position="213"/>
    </location>
</feature>
<dbReference type="InterPro" id="IPR000340">
    <property type="entry name" value="Dual-sp_phosphatase_cat-dom"/>
</dbReference>
<keyword evidence="10" id="KW-1185">Reference proteome</keyword>
<dbReference type="GeneID" id="100899594"/>
<dbReference type="InterPro" id="IPR016130">
    <property type="entry name" value="Tyr_Pase_AS"/>
</dbReference>
<evidence type="ECO:0000256" key="4">
    <source>
        <dbReference type="ARBA" id="ARBA00022912"/>
    </source>
</evidence>
<dbReference type="GO" id="GO:0033549">
    <property type="term" value="F:MAP kinase phosphatase activity"/>
    <property type="evidence" value="ECO:0007669"/>
    <property type="project" value="TreeGrafter"/>
</dbReference>
<dbReference type="InterPro" id="IPR000387">
    <property type="entry name" value="Tyr_Pase_dom"/>
</dbReference>
<dbReference type="GO" id="GO:0043409">
    <property type="term" value="P:negative regulation of MAPK cascade"/>
    <property type="evidence" value="ECO:0007669"/>
    <property type="project" value="TreeGrafter"/>
</dbReference>
<evidence type="ECO:0000259" key="8">
    <source>
        <dbReference type="PROSITE" id="PS50054"/>
    </source>
</evidence>
<dbReference type="AlphaFoldDB" id="A0AAJ7SIA1"/>
<dbReference type="PROSITE" id="PS50054">
    <property type="entry name" value="TYR_PHOSPHATASE_DUAL"/>
    <property type="match status" value="1"/>
</dbReference>
<dbReference type="PRINTS" id="PR01908">
    <property type="entry name" value="ADSPHPHTASE"/>
</dbReference>
<feature type="active site" description="Phosphocysteine intermediate" evidence="7">
    <location>
        <position position="179"/>
    </location>
</feature>
<dbReference type="GO" id="GO:0008138">
    <property type="term" value="F:protein tyrosine/serine/threonine phosphatase activity"/>
    <property type="evidence" value="ECO:0007669"/>
    <property type="project" value="InterPro"/>
</dbReference>
<dbReference type="InterPro" id="IPR020422">
    <property type="entry name" value="TYR_PHOSPHATASE_DUAL_dom"/>
</dbReference>
<dbReference type="Pfam" id="PF00782">
    <property type="entry name" value="DSPc"/>
    <property type="match status" value="1"/>
</dbReference>